<proteinExistence type="predicted"/>
<protein>
    <submittedName>
        <fullName evidence="5">Uncharacterized protein</fullName>
    </submittedName>
</protein>
<sequence length="577" mass="63110">MSIPIPQPGHGLTVIRVQRPESPQAEDPSPESSALLPASSGQIIVKGPGVLVRKTFDKLGGVLESVATKGARAMKLGPECAAEEVMSFLGNGESCVRKLDELYHWQQRSTTTSERHHSNPKPPDSVKKLQKLCKKLAGYTHGHPPETQLLAFKRIVMLTTRFIGLRCMFADPLASKMRVTSLDQSSLSRLWRASASHGGLEWDFFLKFAAYCITASDRITSAVEECPPSHCGRFHTVECVSENLIRSISSTDATELSRLAAIRYLAGIFGLHTFWSQRIDKSPQSQEDFICARHPPEITSVYQDPYSLVNGICRVSVVLLQDLSMDAKDRVTSDTLIPSDTEGIRLLLDAYWQHLPRTLQTFVDDDERSKESLRRVAELSNLLQGERSKCLFPDASTAARYVLESILEDGSRDQRGGDTSGSRHLGGVYSVAFSPDSRKIVSGSEDRTVRVWDVVTGQAALPPLEGHEEHVVSVAFSPDGKKIVSGSRDKTVRVWDAVTGQAALPLLEGHEDPVVSVAFSPNGRQIVSGSRDKTVRVWNAVTGQAALPPLQGHEAPVFSVAFSPDGKNIVSGSVRVI</sequence>
<dbReference type="InterPro" id="IPR015943">
    <property type="entry name" value="WD40/YVTN_repeat-like_dom_sf"/>
</dbReference>
<organism evidence="5 6">
    <name type="scientific">Athelia psychrophila</name>
    <dbReference type="NCBI Taxonomy" id="1759441"/>
    <lineage>
        <taxon>Eukaryota</taxon>
        <taxon>Fungi</taxon>
        <taxon>Dikarya</taxon>
        <taxon>Basidiomycota</taxon>
        <taxon>Agaricomycotina</taxon>
        <taxon>Agaricomycetes</taxon>
        <taxon>Agaricomycetidae</taxon>
        <taxon>Atheliales</taxon>
        <taxon>Atheliaceae</taxon>
        <taxon>Athelia</taxon>
    </lineage>
</organism>
<dbReference type="InterPro" id="IPR020472">
    <property type="entry name" value="WD40_PAC1"/>
</dbReference>
<dbReference type="PROSITE" id="PS50294">
    <property type="entry name" value="WD_REPEATS_REGION"/>
    <property type="match status" value="4"/>
</dbReference>
<feature type="repeat" description="WD" evidence="3">
    <location>
        <begin position="464"/>
        <end position="505"/>
    </location>
</feature>
<dbReference type="InterPro" id="IPR036322">
    <property type="entry name" value="WD40_repeat_dom_sf"/>
</dbReference>
<feature type="compositionally biased region" description="Low complexity" evidence="4">
    <location>
        <begin position="30"/>
        <end position="39"/>
    </location>
</feature>
<dbReference type="InterPro" id="IPR019775">
    <property type="entry name" value="WD40_repeat_CS"/>
</dbReference>
<dbReference type="EMBL" id="KV417535">
    <property type="protein sequence ID" value="KZP22991.1"/>
    <property type="molecule type" value="Genomic_DNA"/>
</dbReference>
<evidence type="ECO:0000256" key="2">
    <source>
        <dbReference type="ARBA" id="ARBA00022737"/>
    </source>
</evidence>
<dbReference type="PROSITE" id="PS00678">
    <property type="entry name" value="WD_REPEATS_1"/>
    <property type="match status" value="1"/>
</dbReference>
<dbReference type="Gene3D" id="2.130.10.10">
    <property type="entry name" value="YVTN repeat-like/Quinoprotein amine dehydrogenase"/>
    <property type="match status" value="1"/>
</dbReference>
<feature type="region of interest" description="Disordered" evidence="4">
    <location>
        <begin position="20"/>
        <end position="39"/>
    </location>
</feature>
<gene>
    <name evidence="5" type="ORF">FIBSPDRAFT_1043148</name>
</gene>
<dbReference type="OrthoDB" id="3066495at2759"/>
<accession>A0A166LIH1</accession>
<dbReference type="SUPFAM" id="SSF50978">
    <property type="entry name" value="WD40 repeat-like"/>
    <property type="match status" value="1"/>
</dbReference>
<reference evidence="5 6" key="1">
    <citation type="journal article" date="2016" name="Mol. Biol. Evol.">
        <title>Comparative Genomics of Early-Diverging Mushroom-Forming Fungi Provides Insights into the Origins of Lignocellulose Decay Capabilities.</title>
        <authorList>
            <person name="Nagy L.G."/>
            <person name="Riley R."/>
            <person name="Tritt A."/>
            <person name="Adam C."/>
            <person name="Daum C."/>
            <person name="Floudas D."/>
            <person name="Sun H."/>
            <person name="Yadav J.S."/>
            <person name="Pangilinan J."/>
            <person name="Larsson K.H."/>
            <person name="Matsuura K."/>
            <person name="Barry K."/>
            <person name="Labutti K."/>
            <person name="Kuo R."/>
            <person name="Ohm R.A."/>
            <person name="Bhattacharya S.S."/>
            <person name="Shirouzu T."/>
            <person name="Yoshinaga Y."/>
            <person name="Martin F.M."/>
            <person name="Grigoriev I.V."/>
            <person name="Hibbett D.S."/>
        </authorList>
    </citation>
    <scope>NUCLEOTIDE SEQUENCE [LARGE SCALE GENOMIC DNA]</scope>
    <source>
        <strain evidence="5 6">CBS 109695</strain>
    </source>
</reference>
<dbReference type="PROSITE" id="PS50082">
    <property type="entry name" value="WD_REPEATS_2"/>
    <property type="match status" value="4"/>
</dbReference>
<dbReference type="AlphaFoldDB" id="A0A166LIH1"/>
<dbReference type="SMART" id="SM00320">
    <property type="entry name" value="WD40"/>
    <property type="match status" value="4"/>
</dbReference>
<dbReference type="PANTHER" id="PTHR44019">
    <property type="entry name" value="WD REPEAT-CONTAINING PROTEIN 55"/>
    <property type="match status" value="1"/>
</dbReference>
<feature type="repeat" description="WD" evidence="3">
    <location>
        <begin position="507"/>
        <end position="548"/>
    </location>
</feature>
<evidence type="ECO:0000313" key="6">
    <source>
        <dbReference type="Proteomes" id="UP000076532"/>
    </source>
</evidence>
<evidence type="ECO:0000256" key="3">
    <source>
        <dbReference type="PROSITE-ProRule" id="PRU00221"/>
    </source>
</evidence>
<evidence type="ECO:0000256" key="4">
    <source>
        <dbReference type="SAM" id="MobiDB-lite"/>
    </source>
</evidence>
<keyword evidence="1 3" id="KW-0853">WD repeat</keyword>
<keyword evidence="6" id="KW-1185">Reference proteome</keyword>
<dbReference type="Pfam" id="PF00400">
    <property type="entry name" value="WD40"/>
    <property type="match status" value="4"/>
</dbReference>
<dbReference type="STRING" id="436010.A0A166LIH1"/>
<keyword evidence="2" id="KW-0677">Repeat</keyword>
<dbReference type="Proteomes" id="UP000076532">
    <property type="component" value="Unassembled WGS sequence"/>
</dbReference>
<dbReference type="PRINTS" id="PR00320">
    <property type="entry name" value="GPROTEINBRPT"/>
</dbReference>
<dbReference type="InterPro" id="IPR050505">
    <property type="entry name" value="WDR55/POC1"/>
</dbReference>
<evidence type="ECO:0000313" key="5">
    <source>
        <dbReference type="EMBL" id="KZP22991.1"/>
    </source>
</evidence>
<name>A0A166LIH1_9AGAM</name>
<feature type="repeat" description="WD" evidence="3">
    <location>
        <begin position="550"/>
        <end position="573"/>
    </location>
</feature>
<feature type="repeat" description="WD" evidence="3">
    <location>
        <begin position="421"/>
        <end position="462"/>
    </location>
</feature>
<dbReference type="PANTHER" id="PTHR44019:SF8">
    <property type="entry name" value="POC1 CENTRIOLAR PROTEIN HOMOLOG"/>
    <property type="match status" value="1"/>
</dbReference>
<evidence type="ECO:0000256" key="1">
    <source>
        <dbReference type="ARBA" id="ARBA00022574"/>
    </source>
</evidence>
<dbReference type="InterPro" id="IPR001680">
    <property type="entry name" value="WD40_rpt"/>
</dbReference>
<dbReference type="CDD" id="cd00200">
    <property type="entry name" value="WD40"/>
    <property type="match status" value="1"/>
</dbReference>